<feature type="chain" id="PRO_5025391231" description="Defensin-like protein" evidence="6">
    <location>
        <begin position="20"/>
        <end position="77"/>
    </location>
</feature>
<evidence type="ECO:0000256" key="4">
    <source>
        <dbReference type="ARBA" id="ARBA00022821"/>
    </source>
</evidence>
<dbReference type="Pfam" id="PF07333">
    <property type="entry name" value="SLR1-BP"/>
    <property type="match status" value="1"/>
</dbReference>
<comment type="caution">
    <text evidence="7">The sequence shown here is derived from an EMBL/GenBank/DDBJ whole genome shotgun (WGS) entry which is preliminary data.</text>
</comment>
<dbReference type="InterPro" id="IPR010851">
    <property type="entry name" value="DEFL"/>
</dbReference>
<evidence type="ECO:0000313" key="7">
    <source>
        <dbReference type="EMBL" id="KAE8712263.1"/>
    </source>
</evidence>
<reference evidence="7" key="1">
    <citation type="submission" date="2019-09" db="EMBL/GenBank/DDBJ databases">
        <title>Draft genome information of white flower Hibiscus syriacus.</title>
        <authorList>
            <person name="Kim Y.-M."/>
        </authorList>
    </citation>
    <scope>NUCLEOTIDE SEQUENCE [LARGE SCALE GENOMIC DNA]</scope>
    <source>
        <strain evidence="7">YM2019G1</strain>
    </source>
</reference>
<dbReference type="GO" id="GO:0050832">
    <property type="term" value="P:defense response to fungus"/>
    <property type="evidence" value="ECO:0007669"/>
    <property type="project" value="UniProtKB-KW"/>
</dbReference>
<gene>
    <name evidence="7" type="ORF">F3Y22_tig00110258pilonHSYRG00040</name>
</gene>
<protein>
    <recommendedName>
        <fullName evidence="9">Defensin-like protein</fullName>
    </recommendedName>
</protein>
<dbReference type="GO" id="GO:0031640">
    <property type="term" value="P:killing of cells of another organism"/>
    <property type="evidence" value="ECO:0007669"/>
    <property type="project" value="UniProtKB-KW"/>
</dbReference>
<keyword evidence="5" id="KW-1015">Disulfide bond</keyword>
<evidence type="ECO:0008006" key="9">
    <source>
        <dbReference type="Google" id="ProtNLM"/>
    </source>
</evidence>
<keyword evidence="2" id="KW-0929">Antimicrobial</keyword>
<evidence type="ECO:0000256" key="2">
    <source>
        <dbReference type="ARBA" id="ARBA00022529"/>
    </source>
</evidence>
<sequence length="77" mass="8138">MKTLSFAAIFLIALFITAGNESKMANAIGNCDVLGHGGGCEVNECFNGCRAKFGEDAHGFCFTVSAPDDTCMCRHPC</sequence>
<proteinExistence type="inferred from homology"/>
<feature type="signal peptide" evidence="6">
    <location>
        <begin position="1"/>
        <end position="19"/>
    </location>
</feature>
<evidence type="ECO:0000256" key="6">
    <source>
        <dbReference type="SAM" id="SignalP"/>
    </source>
</evidence>
<keyword evidence="3" id="KW-0295">Fungicide</keyword>
<comment type="similarity">
    <text evidence="1">Belongs to the DEFL family.</text>
</comment>
<evidence type="ECO:0000256" key="5">
    <source>
        <dbReference type="ARBA" id="ARBA00023157"/>
    </source>
</evidence>
<organism evidence="7 8">
    <name type="scientific">Hibiscus syriacus</name>
    <name type="common">Rose of Sharon</name>
    <dbReference type="NCBI Taxonomy" id="106335"/>
    <lineage>
        <taxon>Eukaryota</taxon>
        <taxon>Viridiplantae</taxon>
        <taxon>Streptophyta</taxon>
        <taxon>Embryophyta</taxon>
        <taxon>Tracheophyta</taxon>
        <taxon>Spermatophyta</taxon>
        <taxon>Magnoliopsida</taxon>
        <taxon>eudicotyledons</taxon>
        <taxon>Gunneridae</taxon>
        <taxon>Pentapetalae</taxon>
        <taxon>rosids</taxon>
        <taxon>malvids</taxon>
        <taxon>Malvales</taxon>
        <taxon>Malvaceae</taxon>
        <taxon>Malvoideae</taxon>
        <taxon>Hibiscus</taxon>
    </lineage>
</organism>
<keyword evidence="8" id="KW-1185">Reference proteome</keyword>
<keyword evidence="4" id="KW-0611">Plant defense</keyword>
<name>A0A6A3B7I8_HIBSY</name>
<dbReference type="AlphaFoldDB" id="A0A6A3B7I8"/>
<evidence type="ECO:0000256" key="3">
    <source>
        <dbReference type="ARBA" id="ARBA00022577"/>
    </source>
</evidence>
<dbReference type="Proteomes" id="UP000436088">
    <property type="component" value="Unassembled WGS sequence"/>
</dbReference>
<evidence type="ECO:0000313" key="8">
    <source>
        <dbReference type="Proteomes" id="UP000436088"/>
    </source>
</evidence>
<dbReference type="EMBL" id="VEPZ02000898">
    <property type="protein sequence ID" value="KAE8712263.1"/>
    <property type="molecule type" value="Genomic_DNA"/>
</dbReference>
<accession>A0A6A3B7I8</accession>
<evidence type="ECO:0000256" key="1">
    <source>
        <dbReference type="ARBA" id="ARBA00006722"/>
    </source>
</evidence>
<keyword evidence="6" id="KW-0732">Signal</keyword>